<feature type="signal peptide" evidence="2">
    <location>
        <begin position="1"/>
        <end position="22"/>
    </location>
</feature>
<comment type="caution">
    <text evidence="3">The sequence shown here is derived from an EMBL/GenBank/DDBJ whole genome shotgun (WGS) entry which is preliminary data.</text>
</comment>
<dbReference type="AlphaFoldDB" id="A0A8T1V7U9"/>
<dbReference type="OrthoDB" id="105399at2759"/>
<evidence type="ECO:0000313" key="3">
    <source>
        <dbReference type="EMBL" id="KAG7375654.1"/>
    </source>
</evidence>
<organism evidence="3 4">
    <name type="scientific">Phytophthora pseudosyringae</name>
    <dbReference type="NCBI Taxonomy" id="221518"/>
    <lineage>
        <taxon>Eukaryota</taxon>
        <taxon>Sar</taxon>
        <taxon>Stramenopiles</taxon>
        <taxon>Oomycota</taxon>
        <taxon>Peronosporomycetes</taxon>
        <taxon>Peronosporales</taxon>
        <taxon>Peronosporaceae</taxon>
        <taxon>Phytophthora</taxon>
    </lineage>
</organism>
<dbReference type="Proteomes" id="UP000694044">
    <property type="component" value="Unassembled WGS sequence"/>
</dbReference>
<dbReference type="EMBL" id="JAGDFM010001012">
    <property type="protein sequence ID" value="KAG7375654.1"/>
    <property type="molecule type" value="Genomic_DNA"/>
</dbReference>
<evidence type="ECO:0000313" key="4">
    <source>
        <dbReference type="Proteomes" id="UP000694044"/>
    </source>
</evidence>
<feature type="compositionally biased region" description="Basic and acidic residues" evidence="1">
    <location>
        <begin position="57"/>
        <end position="66"/>
    </location>
</feature>
<name>A0A8T1V7U9_9STRA</name>
<feature type="chain" id="PRO_5035778958" description="RxLR effector protein" evidence="2">
    <location>
        <begin position="23"/>
        <end position="148"/>
    </location>
</feature>
<gene>
    <name evidence="3" type="ORF">PHYPSEUDO_000351</name>
</gene>
<proteinExistence type="predicted"/>
<reference evidence="3" key="1">
    <citation type="submission" date="2021-02" db="EMBL/GenBank/DDBJ databases">
        <authorList>
            <person name="Palmer J.M."/>
        </authorList>
    </citation>
    <scope>NUCLEOTIDE SEQUENCE</scope>
    <source>
        <strain evidence="3">SCRP734</strain>
    </source>
</reference>
<keyword evidence="4" id="KW-1185">Reference proteome</keyword>
<protein>
    <recommendedName>
        <fullName evidence="5">RxLR effector protein</fullName>
    </recommendedName>
</protein>
<evidence type="ECO:0000256" key="1">
    <source>
        <dbReference type="SAM" id="MobiDB-lite"/>
    </source>
</evidence>
<feature type="region of interest" description="Disordered" evidence="1">
    <location>
        <begin position="50"/>
        <end position="77"/>
    </location>
</feature>
<evidence type="ECO:0000256" key="2">
    <source>
        <dbReference type="SAM" id="SignalP"/>
    </source>
</evidence>
<evidence type="ECO:0008006" key="5">
    <source>
        <dbReference type="Google" id="ProtNLM"/>
    </source>
</evidence>
<keyword evidence="2" id="KW-0732">Signal</keyword>
<sequence>MRVGIILLAITTSILVLPATDGAVKGTSKLRTEEGSKNLDKYSKNANASALDDDFDADGKDADGKSADTLSTDGSTDEERGLFSWMFFQGLNPKKTLERTESTVKLRRNRVRPPLRFEDAGNGKVWIISEKEYQAKLAHIRAEKGTKT</sequence>
<accession>A0A8T1V7U9</accession>